<keyword evidence="3" id="KW-0963">Cytoplasm</keyword>
<dbReference type="PANTHER" id="PTHR18829">
    <property type="entry name" value="PROTEIN YAE1 HOMOLOG"/>
    <property type="match status" value="1"/>
</dbReference>
<evidence type="ECO:0000256" key="2">
    <source>
        <dbReference type="ARBA" id="ARBA00004496"/>
    </source>
</evidence>
<dbReference type="AlphaFoldDB" id="F2ECZ5"/>
<proteinExistence type="evidence at transcript level"/>
<dbReference type="InterPro" id="IPR019191">
    <property type="entry name" value="Essential_protein_Yae1_N"/>
</dbReference>
<name>F2ECZ5_HORVV</name>
<comment type="subcellular location">
    <subcellularLocation>
        <location evidence="2">Cytoplasm</location>
    </subcellularLocation>
    <subcellularLocation>
        <location evidence="1">Nucleus</location>
    </subcellularLocation>
</comment>
<evidence type="ECO:0000313" key="7">
    <source>
        <dbReference type="EMBL" id="BAK05217.1"/>
    </source>
</evidence>
<sequence>MVSAVDGAGNWRGGRWGLEGTRETEPVVDPCSVDARDAERWEAPATTVHSGNGEDVAADDDSWCDASDSPGCDSSLHREWTHRQDHFHKMGYRDGVTEGQKDVAQGGFNLGHRQSAHVGYKWGLVRGITSALASLSDSLKEKLLLDPQRRGKLEDLHNSVKEISALGALQLFHESTLQDNRRPEESELQTITKDLLLLLHECPDVHVSEELKRVP</sequence>
<dbReference type="GO" id="GO:0005737">
    <property type="term" value="C:cytoplasm"/>
    <property type="evidence" value="ECO:0007669"/>
    <property type="project" value="UniProtKB-SubCell"/>
</dbReference>
<protein>
    <submittedName>
        <fullName evidence="7">Predicted protein</fullName>
    </submittedName>
</protein>
<evidence type="ECO:0000256" key="1">
    <source>
        <dbReference type="ARBA" id="ARBA00004123"/>
    </source>
</evidence>
<evidence type="ECO:0000256" key="3">
    <source>
        <dbReference type="ARBA" id="ARBA00022490"/>
    </source>
</evidence>
<dbReference type="PANTHER" id="PTHR18829:SF0">
    <property type="entry name" value="PROTEIN YAE1 HOMOLOG"/>
    <property type="match status" value="1"/>
</dbReference>
<accession>F2ECZ5</accession>
<dbReference type="Pfam" id="PF09811">
    <property type="entry name" value="Yae1_N"/>
    <property type="match status" value="1"/>
</dbReference>
<dbReference type="GO" id="GO:0005634">
    <property type="term" value="C:nucleus"/>
    <property type="evidence" value="ECO:0007669"/>
    <property type="project" value="UniProtKB-SubCell"/>
</dbReference>
<keyword evidence="4" id="KW-0539">Nucleus</keyword>
<evidence type="ECO:0000256" key="4">
    <source>
        <dbReference type="ARBA" id="ARBA00023242"/>
    </source>
</evidence>
<evidence type="ECO:0000259" key="6">
    <source>
        <dbReference type="Pfam" id="PF09811"/>
    </source>
</evidence>
<feature type="domain" description="Essential protein Yae1 N-terminal" evidence="6">
    <location>
        <begin position="91"/>
        <end position="128"/>
    </location>
</feature>
<feature type="region of interest" description="Disordered" evidence="5">
    <location>
        <begin position="1"/>
        <end position="27"/>
    </location>
</feature>
<dbReference type="InterPro" id="IPR038881">
    <property type="entry name" value="Yae1-like"/>
</dbReference>
<organism evidence="7">
    <name type="scientific">Hordeum vulgare subsp. vulgare</name>
    <name type="common">Domesticated barley</name>
    <dbReference type="NCBI Taxonomy" id="112509"/>
    <lineage>
        <taxon>Eukaryota</taxon>
        <taxon>Viridiplantae</taxon>
        <taxon>Streptophyta</taxon>
        <taxon>Embryophyta</taxon>
        <taxon>Tracheophyta</taxon>
        <taxon>Spermatophyta</taxon>
        <taxon>Magnoliopsida</taxon>
        <taxon>Liliopsida</taxon>
        <taxon>Poales</taxon>
        <taxon>Poaceae</taxon>
        <taxon>BOP clade</taxon>
        <taxon>Pooideae</taxon>
        <taxon>Triticodae</taxon>
        <taxon>Triticeae</taxon>
        <taxon>Hordeinae</taxon>
        <taxon>Hordeum</taxon>
    </lineage>
</organism>
<dbReference type="EMBL" id="AK374020">
    <property type="protein sequence ID" value="BAK05217.1"/>
    <property type="molecule type" value="mRNA"/>
</dbReference>
<evidence type="ECO:0000256" key="5">
    <source>
        <dbReference type="SAM" id="MobiDB-lite"/>
    </source>
</evidence>
<reference evidence="7" key="1">
    <citation type="journal article" date="2011" name="Plant Physiol.">
        <title>Comprehensive sequence analysis of 24,783 barley full-length cDNAs derived from 12 clone libraries.</title>
        <authorList>
            <person name="Matsumoto T."/>
            <person name="Tanaka T."/>
            <person name="Sakai H."/>
            <person name="Amano N."/>
            <person name="Kanamori H."/>
            <person name="Kurita K."/>
            <person name="Kikuta A."/>
            <person name="Kamiya K."/>
            <person name="Yamamoto M."/>
            <person name="Ikawa H."/>
            <person name="Fujii N."/>
            <person name="Hori K."/>
            <person name="Itoh T."/>
            <person name="Sato K."/>
        </authorList>
    </citation>
    <scope>NUCLEOTIDE SEQUENCE</scope>
    <source>
        <tissue evidence="7">Seed</tissue>
    </source>
</reference>